<keyword evidence="1" id="KW-1133">Transmembrane helix</keyword>
<dbReference type="EMBL" id="MIGC01000294">
    <property type="protein sequence ID" value="PHJ25385.1"/>
    <property type="molecule type" value="Genomic_DNA"/>
</dbReference>
<gene>
    <name evidence="2" type="ORF">CSUI_000772</name>
</gene>
<dbReference type="VEuPathDB" id="ToxoDB:CSUI_000772"/>
<proteinExistence type="predicted"/>
<evidence type="ECO:0000313" key="2">
    <source>
        <dbReference type="EMBL" id="PHJ25385.1"/>
    </source>
</evidence>
<protein>
    <submittedName>
        <fullName evidence="2">Orf d</fullName>
    </submittedName>
</protein>
<keyword evidence="1" id="KW-0812">Transmembrane</keyword>
<name>A0A2C6LEX1_9APIC</name>
<evidence type="ECO:0000256" key="1">
    <source>
        <dbReference type="SAM" id="Phobius"/>
    </source>
</evidence>
<keyword evidence="1" id="KW-0472">Membrane</keyword>
<organism evidence="2 3">
    <name type="scientific">Cystoisospora suis</name>
    <dbReference type="NCBI Taxonomy" id="483139"/>
    <lineage>
        <taxon>Eukaryota</taxon>
        <taxon>Sar</taxon>
        <taxon>Alveolata</taxon>
        <taxon>Apicomplexa</taxon>
        <taxon>Conoidasida</taxon>
        <taxon>Coccidia</taxon>
        <taxon>Eucoccidiorida</taxon>
        <taxon>Eimeriorina</taxon>
        <taxon>Sarcocystidae</taxon>
        <taxon>Cystoisospora</taxon>
    </lineage>
</organism>
<reference evidence="2 3" key="1">
    <citation type="journal article" date="2017" name="Int. J. Parasitol.">
        <title>The genome of the protozoan parasite Cystoisospora suis and a reverse vaccinology approach to identify vaccine candidates.</title>
        <authorList>
            <person name="Palmieri N."/>
            <person name="Shrestha A."/>
            <person name="Ruttkowski B."/>
            <person name="Beck T."/>
            <person name="Vogl C."/>
            <person name="Tomley F."/>
            <person name="Blake D.P."/>
            <person name="Joachim A."/>
        </authorList>
    </citation>
    <scope>NUCLEOTIDE SEQUENCE [LARGE SCALE GENOMIC DNA]</scope>
    <source>
        <strain evidence="2 3">Wien I</strain>
    </source>
</reference>
<sequence>MIKFFYKNKNYISQQILKSLKIYYYNKKKKIKYKYNYFNIKLKQLYSQIIIFLKVLFIFYWIIKQFFLFIK</sequence>
<evidence type="ECO:0000313" key="3">
    <source>
        <dbReference type="Proteomes" id="UP000221165"/>
    </source>
</evidence>
<keyword evidence="3" id="KW-1185">Reference proteome</keyword>
<dbReference type="Proteomes" id="UP000221165">
    <property type="component" value="Unassembled WGS sequence"/>
</dbReference>
<feature type="transmembrane region" description="Helical" evidence="1">
    <location>
        <begin position="45"/>
        <end position="63"/>
    </location>
</feature>
<dbReference type="AlphaFoldDB" id="A0A2C6LEX1"/>
<comment type="caution">
    <text evidence="2">The sequence shown here is derived from an EMBL/GenBank/DDBJ whole genome shotgun (WGS) entry which is preliminary data.</text>
</comment>
<accession>A0A2C6LEX1</accession>